<dbReference type="PANTHER" id="PTHR14187">
    <property type="entry name" value="ALPHA KINASE/ELONGATION FACTOR 2 KINASE"/>
    <property type="match status" value="1"/>
</dbReference>
<comment type="caution">
    <text evidence="1">The sequence shown here is derived from an EMBL/GenBank/DDBJ whole genome shotgun (WGS) entry which is preliminary data.</text>
</comment>
<evidence type="ECO:0000313" key="1">
    <source>
        <dbReference type="EMBL" id="KAJ8069444.1"/>
    </source>
</evidence>
<organism evidence="1 2">
    <name type="scientific">Sclerotinia nivalis</name>
    <dbReference type="NCBI Taxonomy" id="352851"/>
    <lineage>
        <taxon>Eukaryota</taxon>
        <taxon>Fungi</taxon>
        <taxon>Dikarya</taxon>
        <taxon>Ascomycota</taxon>
        <taxon>Pezizomycotina</taxon>
        <taxon>Leotiomycetes</taxon>
        <taxon>Helotiales</taxon>
        <taxon>Sclerotiniaceae</taxon>
        <taxon>Sclerotinia</taxon>
    </lineage>
</organism>
<dbReference type="Proteomes" id="UP001152300">
    <property type="component" value="Unassembled WGS sequence"/>
</dbReference>
<dbReference type="PANTHER" id="PTHR14187:SF81">
    <property type="entry name" value="HSP70 FAMILY PROTEIN (AFU_ORTHOLOGUE AFUA_4G14040)"/>
    <property type="match status" value="1"/>
</dbReference>
<dbReference type="AlphaFoldDB" id="A0A9X0AVN1"/>
<accession>A0A9X0AVN1</accession>
<sequence>MESVFDPIVNRIIKLVQNQTEKAYQQKEAKIRVSFDLNNHSLLLFLTFVKRIVLVGGLGSSKYLFNKLESWCSSNGNIELLSPKYPETAVLRGAGIRAVENIAPFLKYARRHYGFEMALRFRENIDDEKHAFFDGYDNKKYCSGRVLWCVSKGDEIIQGWYHAEECTHLYNPGEVIKSSITLYQCDGDQQPYRIDDPGVKKVGEITYDFPSDFNFDIHSDSRFNPRLKKEVHQFHFQVQVIFGDRGANLQFKMAVGGRLITDTKIDFPDV</sequence>
<gene>
    <name evidence="1" type="ORF">OCU04_003098</name>
</gene>
<dbReference type="OrthoDB" id="2963168at2759"/>
<reference evidence="1" key="1">
    <citation type="submission" date="2022-11" db="EMBL/GenBank/DDBJ databases">
        <title>Genome Resource of Sclerotinia nivalis Strain SnTB1, a Plant Pathogen Isolated from American Ginseng.</title>
        <authorList>
            <person name="Fan S."/>
        </authorList>
    </citation>
    <scope>NUCLEOTIDE SEQUENCE</scope>
    <source>
        <strain evidence="1">SnTB1</strain>
    </source>
</reference>
<proteinExistence type="predicted"/>
<name>A0A9X0AVN1_9HELO</name>
<evidence type="ECO:0000313" key="2">
    <source>
        <dbReference type="Proteomes" id="UP001152300"/>
    </source>
</evidence>
<dbReference type="InterPro" id="IPR043129">
    <property type="entry name" value="ATPase_NBD"/>
</dbReference>
<protein>
    <submittedName>
        <fullName evidence="1">Uncharacterized protein</fullName>
    </submittedName>
</protein>
<dbReference type="SUPFAM" id="SSF53067">
    <property type="entry name" value="Actin-like ATPase domain"/>
    <property type="match status" value="1"/>
</dbReference>
<keyword evidence="2" id="KW-1185">Reference proteome</keyword>
<dbReference type="EMBL" id="JAPEIS010000002">
    <property type="protein sequence ID" value="KAJ8069444.1"/>
    <property type="molecule type" value="Genomic_DNA"/>
</dbReference>